<dbReference type="NCBIfam" id="TIGR01733">
    <property type="entry name" value="AA-adenyl-dom"/>
    <property type="match status" value="1"/>
</dbReference>
<feature type="domain" description="Carrier" evidence="7">
    <location>
        <begin position="1541"/>
        <end position="1616"/>
    </location>
</feature>
<dbReference type="InterPro" id="IPR045851">
    <property type="entry name" value="AMP-bd_C_sf"/>
</dbReference>
<gene>
    <name evidence="9" type="ORF">SAMN02745217_00616</name>
</gene>
<evidence type="ECO:0000259" key="8">
    <source>
        <dbReference type="PROSITE" id="PS52004"/>
    </source>
</evidence>
<reference evidence="9 10" key="1">
    <citation type="submission" date="2016-12" db="EMBL/GenBank/DDBJ databases">
        <authorList>
            <person name="Song W.-J."/>
            <person name="Kurnit D.M."/>
        </authorList>
    </citation>
    <scope>NUCLEOTIDE SEQUENCE [LARGE SCALE GENOMIC DNA]</scope>
    <source>
        <strain evidence="9 10">DSM 12503</strain>
    </source>
</reference>
<dbReference type="GO" id="GO:0004315">
    <property type="term" value="F:3-oxoacyl-[acyl-carrier-protein] synthase activity"/>
    <property type="evidence" value="ECO:0007669"/>
    <property type="project" value="InterPro"/>
</dbReference>
<dbReference type="InterPro" id="IPR016039">
    <property type="entry name" value="Thiolase-like"/>
</dbReference>
<evidence type="ECO:0000256" key="4">
    <source>
        <dbReference type="ARBA" id="ARBA00022553"/>
    </source>
</evidence>
<dbReference type="InterPro" id="IPR023213">
    <property type="entry name" value="CAT-like_dom_sf"/>
</dbReference>
<dbReference type="GO" id="GO:0016874">
    <property type="term" value="F:ligase activity"/>
    <property type="evidence" value="ECO:0007669"/>
    <property type="project" value="UniProtKB-KW"/>
</dbReference>
<dbReference type="GO" id="GO:0005737">
    <property type="term" value="C:cytoplasm"/>
    <property type="evidence" value="ECO:0007669"/>
    <property type="project" value="TreeGrafter"/>
</dbReference>
<keyword evidence="10" id="KW-1185">Reference proteome</keyword>
<keyword evidence="3" id="KW-0596">Phosphopantetheine</keyword>
<accession>A0A1M7XZA0</accession>
<dbReference type="SUPFAM" id="SSF56801">
    <property type="entry name" value="Acetyl-CoA synthetase-like"/>
    <property type="match status" value="1"/>
</dbReference>
<dbReference type="Gene3D" id="3.40.47.10">
    <property type="match status" value="1"/>
</dbReference>
<dbReference type="InterPro" id="IPR057737">
    <property type="entry name" value="Condensation_MtbB-like"/>
</dbReference>
<dbReference type="Pfam" id="PF13193">
    <property type="entry name" value="AMP-binding_C"/>
    <property type="match status" value="1"/>
</dbReference>
<dbReference type="InterPro" id="IPR029479">
    <property type="entry name" value="Nitroreductase"/>
</dbReference>
<dbReference type="Gene3D" id="3.30.300.30">
    <property type="match status" value="1"/>
</dbReference>
<dbReference type="SUPFAM" id="SSF53901">
    <property type="entry name" value="Thiolase-like"/>
    <property type="match status" value="1"/>
</dbReference>
<dbReference type="PANTHER" id="PTHR45527:SF14">
    <property type="entry name" value="PLIPASTATIN SYNTHASE SUBUNIT B"/>
    <property type="match status" value="1"/>
</dbReference>
<feature type="domain" description="Carrier" evidence="7">
    <location>
        <begin position="2720"/>
        <end position="2797"/>
    </location>
</feature>
<dbReference type="PROSITE" id="PS00455">
    <property type="entry name" value="AMP_BINDING"/>
    <property type="match status" value="1"/>
</dbReference>
<dbReference type="Pfam" id="PF00501">
    <property type="entry name" value="AMP-binding"/>
    <property type="match status" value="1"/>
</dbReference>
<dbReference type="GO" id="GO:0043041">
    <property type="term" value="P:amino acid activation for nonribosomal peptide biosynthetic process"/>
    <property type="evidence" value="ECO:0007669"/>
    <property type="project" value="TreeGrafter"/>
</dbReference>
<keyword evidence="6" id="KW-0808">Transferase</keyword>
<dbReference type="Pfam" id="PF00550">
    <property type="entry name" value="PP-binding"/>
    <property type="match status" value="3"/>
</dbReference>
<dbReference type="Gene3D" id="3.40.109.10">
    <property type="entry name" value="NADH Oxidase"/>
    <property type="match status" value="2"/>
</dbReference>
<dbReference type="STRING" id="1121345.SAMN02745217_00616"/>
<evidence type="ECO:0000313" key="9">
    <source>
        <dbReference type="EMBL" id="SHO44487.1"/>
    </source>
</evidence>
<dbReference type="InterPro" id="IPR001242">
    <property type="entry name" value="Condensation_dom"/>
</dbReference>
<dbReference type="InterPro" id="IPR020845">
    <property type="entry name" value="AMP-binding_CS"/>
</dbReference>
<dbReference type="CDD" id="cd17643">
    <property type="entry name" value="A_NRPS_Cytc1-like"/>
    <property type="match status" value="1"/>
</dbReference>
<dbReference type="Pfam" id="PF02801">
    <property type="entry name" value="Ketoacyl-synt_C"/>
    <property type="match status" value="1"/>
</dbReference>
<dbReference type="Gene3D" id="1.10.1240.100">
    <property type="match status" value="1"/>
</dbReference>
<comment type="cofactor">
    <cofactor evidence="1">
        <name>pantetheine 4'-phosphate</name>
        <dbReference type="ChEBI" id="CHEBI:47942"/>
    </cofactor>
</comment>
<keyword evidence="4" id="KW-0597">Phosphoprotein</keyword>
<keyword evidence="5" id="KW-0436">Ligase</keyword>
<dbReference type="InterPro" id="IPR020841">
    <property type="entry name" value="PKS_Beta-ketoAc_synthase_dom"/>
</dbReference>
<dbReference type="OrthoDB" id="9778383at2"/>
<dbReference type="SMART" id="SM00823">
    <property type="entry name" value="PKS_PP"/>
    <property type="match status" value="2"/>
</dbReference>
<dbReference type="RefSeq" id="WP_073587308.1">
    <property type="nucleotide sequence ID" value="NZ_FRFD01000003.1"/>
</dbReference>
<dbReference type="Gene3D" id="1.10.1200.10">
    <property type="entry name" value="ACP-like"/>
    <property type="match status" value="3"/>
</dbReference>
<dbReference type="SMART" id="SM00825">
    <property type="entry name" value="PKS_KS"/>
    <property type="match status" value="1"/>
</dbReference>
<dbReference type="GO" id="GO:0031177">
    <property type="term" value="F:phosphopantetheine binding"/>
    <property type="evidence" value="ECO:0007669"/>
    <property type="project" value="InterPro"/>
</dbReference>
<comment type="similarity">
    <text evidence="2">Belongs to the ATP-dependent AMP-binding enzyme family.</text>
</comment>
<dbReference type="PROSITE" id="PS00606">
    <property type="entry name" value="KS3_1"/>
    <property type="match status" value="1"/>
</dbReference>
<dbReference type="EMBL" id="FRFD01000003">
    <property type="protein sequence ID" value="SHO44487.1"/>
    <property type="molecule type" value="Genomic_DNA"/>
</dbReference>
<proteinExistence type="inferred from homology"/>
<dbReference type="FunFam" id="3.40.50.980:FF:000001">
    <property type="entry name" value="Non-ribosomal peptide synthetase"/>
    <property type="match status" value="1"/>
</dbReference>
<evidence type="ECO:0000259" key="7">
    <source>
        <dbReference type="PROSITE" id="PS50075"/>
    </source>
</evidence>
<evidence type="ECO:0000256" key="5">
    <source>
        <dbReference type="ARBA" id="ARBA00022598"/>
    </source>
</evidence>
<evidence type="ECO:0000256" key="1">
    <source>
        <dbReference type="ARBA" id="ARBA00001957"/>
    </source>
</evidence>
<dbReference type="InterPro" id="IPR009081">
    <property type="entry name" value="PP-bd_ACP"/>
</dbReference>
<dbReference type="InterPro" id="IPR014031">
    <property type="entry name" value="Ketoacyl_synth_C"/>
</dbReference>
<sequence>MNKADFLKLSDSEKRRYLSELVKNKENDTYQQFVHKHKYPEISEEGKDRFSLFPLTETQESFFVGKMIGKGDNKVGCHIYFEIEEKYLDTDRLEDAWNLLIHHHEMLRDQMMEKGKQRILEHVNKYQIKRYNLEDGNEATMKEHIETLRNRMSHKVYGTADYPLYEICVTLMKEDRAIIHFSIDEWIVDATSVSILFEQWYQLYHNKDYELCPLTLTFRDFVMAQKKFEYSTKFKEDLEYWKNKLFHLQNYEISFAKKTDRENVTDSGTGLTQERKRHEYILNKQKWSKLKQMALQAEVSPTAVLLHLFSAVIKEFNENKDLPVILTYFNRLPFHKDIDKVVGPFVTTMIYNNLEKTETTGFEESLQGVQRQLWEDNDHNSVSGVRILRELKKDKRIDANYTIPIVFTSMINSIQSSEGEKSETWFNQVTYSITQTPQVFLDHQIMEINGELRFHWDVQPDYFKDTIIDRMFEQYCTKLEELGKDSIALYINQETDERESLSCDLTDLQRSHVYNQLMDSNSDFDRMLYQEFIVTGDSIERIQKRWNQLVNEMDAFNTVFTKQGKQKIIWQAEHEIIPVVDLSLEIEERKERTIEQIRTEMTQKVFSLYQLPRYDLRIIKLGEDCFRLNMSFDSSIVDGRSLAILYQKLFEKKEDSLLEKVSFRAYMNAKAEYQKSSDAENNYRYWEKRFDELSGGPLIEYRKSDKSDAETLRISAVVKQYKKLKDLTLQRGVEIESILITVYMDVLRKYSNRENFTVVCVNWDRPDTKPSIANTVGELSGLSWLENLDSERPFAERVIENDRLRKMDIAHQLVSGITSLRKAKEALMFPVVFTSLVKDEMLELPDNIEFGAGLSKTPQVYLDNVSFIHKGRLLVNWDYKDIFPKEMVEKMFKDYVDQIEQLCVNGFSERISGEDDVSLQGKCRCIHEFVELQAGRYPKNIALKCKEDSVTYEELNRRANQLAHYLRKAGVARDVLVGLCLEKSNEMIIAILAILKAGGAYVPIDPNYPLDRIAFILEDCKTDIVITKENAREKIINENINRICIDRLESDIEKESPENVGEKGSSAQLAYVIYTSGSTGKPKGVLITHHNVVRLFEQTKEWYGFNERDIWTMYHSYAFDFSVWEIWGALIYGGTLIVVPYELSRSFAKMYELLEKEKVTVLNQTPTAFKQLMKVEEEEGQRNLSLRYIIFGGEALNLKSLKGWFDRHGDRKPQLVNMYGITETTVHVTYRPLQSADVEADASLIGEAIPDLNFYILDEDLREVKIGEIGEICVGGPGLAKGYLNRPEITKEKFIEHPYKPGERLYLSGDLGRYTKNFADIEYMGRKDSQVKIRGFRIELGEIETVLTSHPNIKEAAVTVEEGGQESKILAFVVGSGAALDTTQIRKYVRSKLPDYMVPNIIKQIESIPMTINGKLDYRQLMKNQTVEEPNVDGSENRRNKDFILSRLHDIFKEELEEDHVEDTEDIFNLGATSLTIVNIAKRIQEEMDVDIPIDIFLDTPRIGEIGNYVIDHYVSLTEVSDEKEQKAESVKQTANQDKQLDAGLTEDELREIFASELEEDDIDVEEDIFNLGATSLTIVNVVKQIREKKGIEVEMDVFLEHPTVRDIIKYIKTNAVSTEPEEKAQINNLNSLQLYDTGFNNSVYKRYKERCMSHNRPITKTEISRLLGLLKKETIGLKSHYLYASAGGKNSVQTYVYLKKNAVEHIAEGIYYYHPEEHQLYYISQGNKVVSEIFPEHYQKEYEQAGFVIFFIAQLKAIEPVYLDFSTGLVTIDTGYMQELLLNNQEACNIGLCYVEGIDFDRVKEDFHLDEGHIFINGMLGCSLCQDDESYQPKLSGGNELIKHFKTKPTYITKEEQEEKFKNMKYNQLSKREVLELAKKKLHLRTFENNNSGIALSQVNYDPVRYLKRTSKREYKQEKVSLQQLSEFLSVLRGVQLHQETQYLYPSVCNAHLVSVFLYVKDNAIENLEEGIYEYHQRTHKLNLINPYKKSEIEYCHTPFNRPHYKASGFSIYLVANLQEAKKIYGEGYLKYVMTEAGFMGQLLMDCQAACEIGLVPIGGMNFERVRQEFRLGNECMLLHSFMGGKYDYSKINNAKNDDKKEDKPTEDAIAIVGMSGRYPKANSIMEFWENIKNARNCISNIEDNTYRLIRDENCYGGFIDDIEKFDASFFRLSRGEAELLDPQVRLFLEAAYQSMDDAGYQIGERQDVGVFVGSMYQHYHLLNPDSEDADLMAIQSYSSIANRVSYCFNFTGPSVAVDTACSSSIVALQMAVDSLRKDECSSAIVGGVNLSLHDSKYSALKKMGLVSSQDRTSCFGNGDGFIPGEGIGAFVIKKLSQAKKDKNHIYGIIKAIGINHTGRTNAYSMPSAAMEEDLIRKTIRRAGIQIGDISYIESAANGTTLGDATEFSALNKVFRDTKSIPIGSVKSNVGHLEAASGMVQIAKVLLQFQFNQLVPTINVDEINPLIDIKRSNLVIQKTLEQWNRIKAWRDNTEQELPRIALINSFAAGGTNACTIIEEYIGNYQEEAEDKNQQDFVFLFSADNKDSLFIYLDSMKEFLIHQQDITMQDLSFSLANKVFLKNKLVILAKYREELITKLNQVIEKTGNIPGVYRNSESNGSGLYRIFRENRELKALIQQWTKENCFNELAEIWVNDIPVEWKKVTMLQKGRKIMLPVYTFHRETLWITKSSSNGEVLKKAQTSNLAVPESASTTETGMIEETESKEHIITDLLCEIMKIQKNELSPGQSVRDIGFNSLYAIRLINSIKDKYKSEISIRQVMSCRTIEELESEIEKCMMLQ</sequence>
<dbReference type="FunFam" id="3.40.50.980:FF:000002">
    <property type="entry name" value="Enterobactin synthetase component F"/>
    <property type="match status" value="1"/>
</dbReference>
<dbReference type="InterPro" id="IPR010071">
    <property type="entry name" value="AA_adenyl_dom"/>
</dbReference>
<dbReference type="PANTHER" id="PTHR45527">
    <property type="entry name" value="NONRIBOSOMAL PEPTIDE SYNTHETASE"/>
    <property type="match status" value="1"/>
</dbReference>
<dbReference type="FunFam" id="3.40.50.12780:FF:000012">
    <property type="entry name" value="Non-ribosomal peptide synthetase"/>
    <property type="match status" value="1"/>
</dbReference>
<evidence type="ECO:0000313" key="10">
    <source>
        <dbReference type="Proteomes" id="UP000184612"/>
    </source>
</evidence>
<dbReference type="Gene3D" id="3.30.559.30">
    <property type="entry name" value="Nonribosomal peptide synthetase, condensation domain"/>
    <property type="match status" value="2"/>
</dbReference>
<dbReference type="GO" id="GO:0044550">
    <property type="term" value="P:secondary metabolite biosynthetic process"/>
    <property type="evidence" value="ECO:0007669"/>
    <property type="project" value="TreeGrafter"/>
</dbReference>
<evidence type="ECO:0000256" key="2">
    <source>
        <dbReference type="ARBA" id="ARBA00006432"/>
    </source>
</evidence>
<dbReference type="SUPFAM" id="SSF52777">
    <property type="entry name" value="CoA-dependent acyltransferases"/>
    <property type="match status" value="4"/>
</dbReference>
<dbReference type="InterPro" id="IPR000415">
    <property type="entry name" value="Nitroreductase-like"/>
</dbReference>
<dbReference type="FunFam" id="3.30.559.10:FF:000023">
    <property type="entry name" value="Non-ribosomal peptide synthetase"/>
    <property type="match status" value="1"/>
</dbReference>
<evidence type="ECO:0000256" key="3">
    <source>
        <dbReference type="ARBA" id="ARBA00022450"/>
    </source>
</evidence>
<dbReference type="SUPFAM" id="SSF55469">
    <property type="entry name" value="FMN-dependent nitroreductase-like"/>
    <property type="match status" value="2"/>
</dbReference>
<dbReference type="InterPro" id="IPR020806">
    <property type="entry name" value="PKS_PP-bd"/>
</dbReference>
<dbReference type="Pfam" id="PF00668">
    <property type="entry name" value="Condensation"/>
    <property type="match status" value="2"/>
</dbReference>
<protein>
    <submittedName>
        <fullName evidence="9">Amino acid adenylation domain-containing protein</fullName>
    </submittedName>
</protein>
<dbReference type="Pfam" id="PF00109">
    <property type="entry name" value="ketoacyl-synt"/>
    <property type="match status" value="1"/>
</dbReference>
<evidence type="ECO:0000256" key="6">
    <source>
        <dbReference type="ARBA" id="ARBA00022679"/>
    </source>
</evidence>
<dbReference type="InterPro" id="IPR042099">
    <property type="entry name" value="ANL_N_sf"/>
</dbReference>
<dbReference type="CDD" id="cd19535">
    <property type="entry name" value="Cyc_NRPS"/>
    <property type="match status" value="1"/>
</dbReference>
<dbReference type="Gene3D" id="3.40.50.12780">
    <property type="entry name" value="N-terminal domain of ligase-like"/>
    <property type="match status" value="1"/>
</dbReference>
<dbReference type="GO" id="GO:0016491">
    <property type="term" value="F:oxidoreductase activity"/>
    <property type="evidence" value="ECO:0007669"/>
    <property type="project" value="InterPro"/>
</dbReference>
<feature type="domain" description="Ketosynthase family 3 (KS3)" evidence="8">
    <location>
        <begin position="2108"/>
        <end position="2520"/>
    </location>
</feature>
<name>A0A1M7XZA0_9FIRM</name>
<dbReference type="PROSITE" id="PS52004">
    <property type="entry name" value="KS3_2"/>
    <property type="match status" value="1"/>
</dbReference>
<dbReference type="PROSITE" id="PS50075">
    <property type="entry name" value="CARRIER"/>
    <property type="match status" value="3"/>
</dbReference>
<dbReference type="InterPro" id="IPR000873">
    <property type="entry name" value="AMP-dep_synth/lig_dom"/>
</dbReference>
<feature type="domain" description="Carrier" evidence="7">
    <location>
        <begin position="1439"/>
        <end position="1514"/>
    </location>
</feature>
<dbReference type="InterPro" id="IPR025110">
    <property type="entry name" value="AMP-bd_C"/>
</dbReference>
<dbReference type="InterPro" id="IPR014030">
    <property type="entry name" value="Ketoacyl_synth_N"/>
</dbReference>
<dbReference type="Gene3D" id="3.30.559.10">
    <property type="entry name" value="Chloramphenicol acetyltransferase-like domain"/>
    <property type="match status" value="2"/>
</dbReference>
<dbReference type="InterPro" id="IPR036736">
    <property type="entry name" value="ACP-like_sf"/>
</dbReference>
<dbReference type="CDD" id="cd00833">
    <property type="entry name" value="PKS"/>
    <property type="match status" value="1"/>
</dbReference>
<dbReference type="Proteomes" id="UP000184612">
    <property type="component" value="Unassembled WGS sequence"/>
</dbReference>
<dbReference type="GO" id="GO:0006633">
    <property type="term" value="P:fatty acid biosynthetic process"/>
    <property type="evidence" value="ECO:0007669"/>
    <property type="project" value="InterPro"/>
</dbReference>
<organism evidence="9 10">
    <name type="scientific">Anaerocolumna xylanovorans DSM 12503</name>
    <dbReference type="NCBI Taxonomy" id="1121345"/>
    <lineage>
        <taxon>Bacteria</taxon>
        <taxon>Bacillati</taxon>
        <taxon>Bacillota</taxon>
        <taxon>Clostridia</taxon>
        <taxon>Lachnospirales</taxon>
        <taxon>Lachnospiraceae</taxon>
        <taxon>Anaerocolumna</taxon>
    </lineage>
</organism>
<dbReference type="CDD" id="cd02142">
    <property type="entry name" value="McbC_SagB-like_oxidoreductase"/>
    <property type="match status" value="2"/>
</dbReference>
<dbReference type="InterPro" id="IPR018201">
    <property type="entry name" value="Ketoacyl_synth_AS"/>
</dbReference>
<dbReference type="Pfam" id="PF00881">
    <property type="entry name" value="Nitroreductase"/>
    <property type="match status" value="2"/>
</dbReference>
<dbReference type="SUPFAM" id="SSF47336">
    <property type="entry name" value="ACP-like"/>
    <property type="match status" value="3"/>
</dbReference>